<protein>
    <submittedName>
        <fullName evidence="15">F-box-like/WD repeat-containing protein TBL1XR1</fullName>
    </submittedName>
</protein>
<keyword evidence="9" id="KW-0804">Transcription</keyword>
<evidence type="ECO:0000256" key="2">
    <source>
        <dbReference type="ARBA" id="ARBA00022491"/>
    </source>
</evidence>
<evidence type="ECO:0000256" key="11">
    <source>
        <dbReference type="ARBA" id="ARBA00025741"/>
    </source>
</evidence>
<dbReference type="GO" id="GO:0045944">
    <property type="term" value="P:positive regulation of transcription by RNA polymerase II"/>
    <property type="evidence" value="ECO:0007669"/>
    <property type="project" value="UniProtKB-ARBA"/>
</dbReference>
<keyword evidence="10" id="KW-0539">Nucleus</keyword>
<feature type="repeat" description="WD" evidence="12">
    <location>
        <begin position="419"/>
        <end position="460"/>
    </location>
</feature>
<dbReference type="PROSITE" id="PS50896">
    <property type="entry name" value="LISH"/>
    <property type="match status" value="1"/>
</dbReference>
<evidence type="ECO:0000256" key="6">
    <source>
        <dbReference type="ARBA" id="ARBA00022853"/>
    </source>
</evidence>
<dbReference type="Pfam" id="PF00400">
    <property type="entry name" value="WD40"/>
    <property type="match status" value="1"/>
</dbReference>
<evidence type="ECO:0000256" key="4">
    <source>
        <dbReference type="ARBA" id="ARBA00022737"/>
    </source>
</evidence>
<dbReference type="SUPFAM" id="SSF82171">
    <property type="entry name" value="DPP6 N-terminal domain-like"/>
    <property type="match status" value="1"/>
</dbReference>
<feature type="repeat" description="WD" evidence="12">
    <location>
        <begin position="243"/>
        <end position="284"/>
    </location>
</feature>
<dbReference type="SMART" id="SM00667">
    <property type="entry name" value="LisH"/>
    <property type="match status" value="1"/>
</dbReference>
<dbReference type="Gene3D" id="2.130.10.10">
    <property type="entry name" value="YVTN repeat-like/Quinoprotein amine dehydrogenase"/>
    <property type="match status" value="1"/>
</dbReference>
<dbReference type="FunFam" id="1.20.960.30:FF:000001">
    <property type="entry name" value="F-box-like/WD repeat-containing protein TBL1XR1"/>
    <property type="match status" value="1"/>
</dbReference>
<dbReference type="FunFam" id="2.130.10.10:FF:002234">
    <property type="entry name" value="F-box-like/WD repeat-containing protein TBL1XR1"/>
    <property type="match status" value="1"/>
</dbReference>
<dbReference type="PROSITE" id="PS50082">
    <property type="entry name" value="WD_REPEATS_2"/>
    <property type="match status" value="6"/>
</dbReference>
<evidence type="ECO:0000313" key="15">
    <source>
        <dbReference type="EMBL" id="CAI8052420.1"/>
    </source>
</evidence>
<evidence type="ECO:0000256" key="3">
    <source>
        <dbReference type="ARBA" id="ARBA00022574"/>
    </source>
</evidence>
<keyword evidence="5" id="KW-0833">Ubl conjugation pathway</keyword>
<evidence type="ECO:0000256" key="1">
    <source>
        <dbReference type="ARBA" id="ARBA00004123"/>
    </source>
</evidence>
<keyword evidence="3 12" id="KW-0853">WD repeat</keyword>
<dbReference type="SUPFAM" id="SSF50978">
    <property type="entry name" value="WD40 repeat-like"/>
    <property type="match status" value="1"/>
</dbReference>
<feature type="repeat" description="WD" evidence="12">
    <location>
        <begin position="368"/>
        <end position="418"/>
    </location>
</feature>
<feature type="compositionally biased region" description="Basic and acidic residues" evidence="13">
    <location>
        <begin position="114"/>
        <end position="123"/>
    </location>
</feature>
<dbReference type="InterPro" id="IPR045183">
    <property type="entry name" value="Ebi-like"/>
</dbReference>
<evidence type="ECO:0000256" key="10">
    <source>
        <dbReference type="ARBA" id="ARBA00023242"/>
    </source>
</evidence>
<evidence type="ECO:0000259" key="14">
    <source>
        <dbReference type="Pfam" id="PF24817"/>
    </source>
</evidence>
<name>A0AA35XI64_GEOBA</name>
<dbReference type="Pfam" id="PF08513">
    <property type="entry name" value="LisH"/>
    <property type="match status" value="1"/>
</dbReference>
<evidence type="ECO:0000256" key="13">
    <source>
        <dbReference type="SAM" id="MobiDB-lite"/>
    </source>
</evidence>
<feature type="repeat" description="WD" evidence="12">
    <location>
        <begin position="145"/>
        <end position="178"/>
    </location>
</feature>
<evidence type="ECO:0000256" key="5">
    <source>
        <dbReference type="ARBA" id="ARBA00022786"/>
    </source>
</evidence>
<dbReference type="EMBL" id="CASHTH010004012">
    <property type="protein sequence ID" value="CAI8052420.1"/>
    <property type="molecule type" value="Genomic_DNA"/>
</dbReference>
<keyword evidence="4" id="KW-0677">Repeat</keyword>
<evidence type="ECO:0000256" key="8">
    <source>
        <dbReference type="ARBA" id="ARBA00023159"/>
    </source>
</evidence>
<dbReference type="PANTHER" id="PTHR22846:SF2">
    <property type="entry name" value="F-BOX-LIKE_WD REPEAT-CONTAINING PROTEIN EBI"/>
    <property type="match status" value="1"/>
</dbReference>
<proteinExistence type="inferred from homology"/>
<comment type="subcellular location">
    <subcellularLocation>
        <location evidence="1">Nucleus</location>
    </subcellularLocation>
</comment>
<dbReference type="Gene3D" id="1.20.960.30">
    <property type="match status" value="1"/>
</dbReference>
<dbReference type="InterPro" id="IPR006594">
    <property type="entry name" value="LisH"/>
</dbReference>
<keyword evidence="16" id="KW-1185">Reference proteome</keyword>
<dbReference type="GO" id="GO:0006325">
    <property type="term" value="P:chromatin organization"/>
    <property type="evidence" value="ECO:0007669"/>
    <property type="project" value="UniProtKB-KW"/>
</dbReference>
<comment type="similarity">
    <text evidence="11">Belongs to the WD repeat EBI family.</text>
</comment>
<organism evidence="15 16">
    <name type="scientific">Geodia barretti</name>
    <name type="common">Barrett's horny sponge</name>
    <dbReference type="NCBI Taxonomy" id="519541"/>
    <lineage>
        <taxon>Eukaryota</taxon>
        <taxon>Metazoa</taxon>
        <taxon>Porifera</taxon>
        <taxon>Demospongiae</taxon>
        <taxon>Heteroscleromorpha</taxon>
        <taxon>Tetractinellida</taxon>
        <taxon>Astrophorina</taxon>
        <taxon>Geodiidae</taxon>
        <taxon>Geodia</taxon>
    </lineage>
</organism>
<dbReference type="Pfam" id="PF24817">
    <property type="entry name" value="WD40_WDHD1_1st"/>
    <property type="match status" value="1"/>
</dbReference>
<keyword evidence="7" id="KW-0805">Transcription regulation</keyword>
<feature type="domain" description="WDHD1 first WD40" evidence="14">
    <location>
        <begin position="210"/>
        <end position="489"/>
    </location>
</feature>
<dbReference type="InterPro" id="IPR001680">
    <property type="entry name" value="WD40_rpt"/>
</dbReference>
<evidence type="ECO:0000313" key="16">
    <source>
        <dbReference type="Proteomes" id="UP001174909"/>
    </source>
</evidence>
<evidence type="ECO:0000256" key="12">
    <source>
        <dbReference type="PROSITE-ProRule" id="PRU00221"/>
    </source>
</evidence>
<dbReference type="InterPro" id="IPR036322">
    <property type="entry name" value="WD40_repeat_dom_sf"/>
</dbReference>
<keyword evidence="2" id="KW-0678">Repressor</keyword>
<dbReference type="InterPro" id="IPR015943">
    <property type="entry name" value="WD40/YVTN_repeat-like_dom_sf"/>
</dbReference>
<dbReference type="InterPro" id="IPR019775">
    <property type="entry name" value="WD40_repeat_CS"/>
</dbReference>
<dbReference type="PROSITE" id="PS00678">
    <property type="entry name" value="WD_REPEATS_1"/>
    <property type="match status" value="2"/>
</dbReference>
<feature type="region of interest" description="Disordered" evidence="13">
    <location>
        <begin position="90"/>
        <end position="135"/>
    </location>
</feature>
<accession>A0AA35XI64</accession>
<dbReference type="SMART" id="SM00320">
    <property type="entry name" value="WD40"/>
    <property type="match status" value="8"/>
</dbReference>
<keyword evidence="6" id="KW-0156">Chromatin regulator</keyword>
<evidence type="ECO:0000256" key="7">
    <source>
        <dbReference type="ARBA" id="ARBA00023015"/>
    </source>
</evidence>
<dbReference type="AlphaFoldDB" id="A0AA35XI64"/>
<dbReference type="PANTHER" id="PTHR22846">
    <property type="entry name" value="WD40 REPEAT PROTEIN"/>
    <property type="match status" value="1"/>
</dbReference>
<dbReference type="Proteomes" id="UP001174909">
    <property type="component" value="Unassembled WGS sequence"/>
</dbReference>
<feature type="repeat" description="WD" evidence="12">
    <location>
        <begin position="209"/>
        <end position="233"/>
    </location>
</feature>
<dbReference type="GO" id="GO:0003714">
    <property type="term" value="F:transcription corepressor activity"/>
    <property type="evidence" value="ECO:0007669"/>
    <property type="project" value="InterPro"/>
</dbReference>
<reference evidence="15" key="1">
    <citation type="submission" date="2023-03" db="EMBL/GenBank/DDBJ databases">
        <authorList>
            <person name="Steffen K."/>
            <person name="Cardenas P."/>
        </authorList>
    </citation>
    <scope>NUCLEOTIDE SEQUENCE</scope>
</reference>
<dbReference type="PRINTS" id="PR00320">
    <property type="entry name" value="GPROTEINBRPT"/>
</dbReference>
<feature type="repeat" description="WD" evidence="12">
    <location>
        <begin position="326"/>
        <end position="367"/>
    </location>
</feature>
<dbReference type="GO" id="GO:0000976">
    <property type="term" value="F:transcription cis-regulatory region binding"/>
    <property type="evidence" value="ECO:0007669"/>
    <property type="project" value="UniProtKB-ARBA"/>
</dbReference>
<comment type="caution">
    <text evidence="15">The sequence shown here is derived from an EMBL/GenBank/DDBJ whole genome shotgun (WGS) entry which is preliminary data.</text>
</comment>
<dbReference type="InterPro" id="IPR057646">
    <property type="entry name" value="WD40_WDHD1_1st"/>
</dbReference>
<sequence>MSITSDEVNFLVYRYLLESGFQHSAFTFGLEAHVHQSSINGSAIPPGALIAVLQKGLQYVEAEVSIAEDGTDLSDKDLPPLSLVDAVTTHHNLSHRGGGGGKKGSVAATTTEDSGTKKVKEEPMEVDGGKGAGSLDLPTNQVTVLTGHKSEVFTCAWSPSADIIVSGSGDSTARLWRLGEGGVSGHTSSVVLPHEPVDSSSQQEINRDVTTVHWNNDGSLLATGAYDGLARIWTSEGDLRSTLVQHSGPIFALKWNPKGSCIVTGGVDKTAVVWDVHSGEVKQQFCLHKAPTLDVDWQNNTCFASCSSDKLIHVCKLGTERPQRTFQGHKSGVNTVKWDPSATLLASCSDDHTAKIWSMKSETCLHDLREHSGDIYTLQWSPTGPGSGNPSANPMLATASFDSTVRLWEVEKGACLHTLHKHRDPVYSIAFSPDGKLIASASVDMWLYVWSTQDGGLVRQYKGASGVFEVCWSKAGDKLAACYSNNTVCVLDLRSSPSN</sequence>
<dbReference type="GO" id="GO:0000118">
    <property type="term" value="C:histone deacetylase complex"/>
    <property type="evidence" value="ECO:0007669"/>
    <property type="project" value="TreeGrafter"/>
</dbReference>
<dbReference type="PROSITE" id="PS50294">
    <property type="entry name" value="WD_REPEATS_REGION"/>
    <property type="match status" value="5"/>
</dbReference>
<evidence type="ECO:0000256" key="9">
    <source>
        <dbReference type="ARBA" id="ARBA00023163"/>
    </source>
</evidence>
<dbReference type="InterPro" id="IPR020472">
    <property type="entry name" value="WD40_PAC1"/>
</dbReference>
<keyword evidence="8" id="KW-0010">Activator</keyword>
<gene>
    <name evidence="15" type="ORF">GBAR_LOCUS28666</name>
</gene>
<dbReference type="CDD" id="cd00200">
    <property type="entry name" value="WD40"/>
    <property type="match status" value="1"/>
</dbReference>